<organism evidence="6 7">
    <name type="scientific">Hohenbuehelia grisea</name>
    <dbReference type="NCBI Taxonomy" id="104357"/>
    <lineage>
        <taxon>Eukaryota</taxon>
        <taxon>Fungi</taxon>
        <taxon>Dikarya</taxon>
        <taxon>Basidiomycota</taxon>
        <taxon>Agaricomycotina</taxon>
        <taxon>Agaricomycetes</taxon>
        <taxon>Agaricomycetidae</taxon>
        <taxon>Agaricales</taxon>
        <taxon>Pleurotineae</taxon>
        <taxon>Pleurotaceae</taxon>
        <taxon>Hohenbuehelia</taxon>
    </lineage>
</organism>
<keyword evidence="3" id="KW-0732">Signal</keyword>
<evidence type="ECO:0000256" key="3">
    <source>
        <dbReference type="SAM" id="SignalP"/>
    </source>
</evidence>
<dbReference type="PANTHER" id="PTHR43248">
    <property type="entry name" value="2-SUCCINYL-6-HYDROXY-2,4-CYCLOHEXADIENE-1-CARBOXYLATE SYNTHASE"/>
    <property type="match status" value="1"/>
</dbReference>
<feature type="domain" description="Peptidase S33 tripeptidyl aminopeptidase-like C-terminal" evidence="5">
    <location>
        <begin position="420"/>
        <end position="521"/>
    </location>
</feature>
<feature type="domain" description="AB hydrolase-1" evidence="4">
    <location>
        <begin position="101"/>
        <end position="284"/>
    </location>
</feature>
<comment type="caution">
    <text evidence="6">The sequence shown here is derived from an EMBL/GenBank/DDBJ whole genome shotgun (WGS) entry which is preliminary data.</text>
</comment>
<feature type="chain" id="PRO_5047049514" description="Alpha/beta-hydrolase" evidence="3">
    <location>
        <begin position="25"/>
        <end position="583"/>
    </location>
</feature>
<evidence type="ECO:0000259" key="5">
    <source>
        <dbReference type="Pfam" id="PF08386"/>
    </source>
</evidence>
<dbReference type="Pfam" id="PF08386">
    <property type="entry name" value="Abhydrolase_4"/>
    <property type="match status" value="1"/>
</dbReference>
<name>A0ABR3IZX4_9AGAR</name>
<evidence type="ECO:0000256" key="1">
    <source>
        <dbReference type="ARBA" id="ARBA00010088"/>
    </source>
</evidence>
<dbReference type="InterPro" id="IPR051601">
    <property type="entry name" value="Serine_prot/Carboxylest_S33"/>
</dbReference>
<protein>
    <recommendedName>
        <fullName evidence="8">Alpha/beta-hydrolase</fullName>
    </recommendedName>
</protein>
<evidence type="ECO:0000313" key="6">
    <source>
        <dbReference type="EMBL" id="KAL0948912.1"/>
    </source>
</evidence>
<dbReference type="InterPro" id="IPR000073">
    <property type="entry name" value="AB_hydrolase_1"/>
</dbReference>
<evidence type="ECO:0000256" key="2">
    <source>
        <dbReference type="ARBA" id="ARBA00022801"/>
    </source>
</evidence>
<dbReference type="InterPro" id="IPR029058">
    <property type="entry name" value="AB_hydrolase_fold"/>
</dbReference>
<dbReference type="Proteomes" id="UP001556367">
    <property type="component" value="Unassembled WGS sequence"/>
</dbReference>
<gene>
    <name evidence="6" type="ORF">HGRIS_009021</name>
</gene>
<evidence type="ECO:0000313" key="7">
    <source>
        <dbReference type="Proteomes" id="UP001556367"/>
    </source>
</evidence>
<accession>A0ABR3IZX4</accession>
<dbReference type="PANTHER" id="PTHR43248:SF25">
    <property type="entry name" value="AB HYDROLASE-1 DOMAIN-CONTAINING PROTEIN-RELATED"/>
    <property type="match status" value="1"/>
</dbReference>
<reference evidence="7" key="1">
    <citation type="submission" date="2024-06" db="EMBL/GenBank/DDBJ databases">
        <title>Multi-omics analyses provide insights into the biosynthesis of the anticancer antibiotic pleurotin in Hohenbuehelia grisea.</title>
        <authorList>
            <person name="Weaver J.A."/>
            <person name="Alberti F."/>
        </authorList>
    </citation>
    <scope>NUCLEOTIDE SEQUENCE [LARGE SCALE GENOMIC DNA]</scope>
    <source>
        <strain evidence="7">T-177</strain>
    </source>
</reference>
<dbReference type="EMBL" id="JASNQZ010000012">
    <property type="protein sequence ID" value="KAL0948912.1"/>
    <property type="molecule type" value="Genomic_DNA"/>
</dbReference>
<dbReference type="SUPFAM" id="SSF53474">
    <property type="entry name" value="alpha/beta-Hydrolases"/>
    <property type="match status" value="1"/>
</dbReference>
<dbReference type="Pfam" id="PF00561">
    <property type="entry name" value="Abhydrolase_1"/>
    <property type="match status" value="1"/>
</dbReference>
<keyword evidence="2" id="KW-0378">Hydrolase</keyword>
<comment type="similarity">
    <text evidence="1">Belongs to the peptidase S33 family.</text>
</comment>
<dbReference type="Gene3D" id="3.40.50.1820">
    <property type="entry name" value="alpha/beta hydrolase"/>
    <property type="match status" value="1"/>
</dbReference>
<evidence type="ECO:0008006" key="8">
    <source>
        <dbReference type="Google" id="ProtNLM"/>
    </source>
</evidence>
<proteinExistence type="inferred from homology"/>
<sequence>MCGLFLALRSLALLAVSVLGFVAASSVDAPFDRDSLRPDAFDWLGLKSKKTLDWVACYTDLQCARIEVPLNYSEPRGRKGSIAVVRLPAAVSADSPEYRGPVLFNPGGPGGSGVDLMVVASKMLSILVGPQFDVVSFDPRGIARSTPRVSFFDADAERAFWGTNFDVLNATADALPRAWSRAYLSGVLAAEHDDGILVHINTENTARDMLRIVEAYGMEKIQYWGLSYGTVLGATFATLFPDRVERLILDGVVDAENYYATLWSNNLKDIDKTLYTFFEECVIAGSTACPFYAPTPEAISQNLTALFDQLRERPIPIRTPISYGVLDYSRLLYTVFESLYSPYGLWPPLAKGLADLAAGDGTALYSILEAPFFNCACGEGPFIGAVQDAQRAILCTDGEEVRGSVDQSRRYFEELRQDSVFAEIWGSIHIGCTNWPKQNKTHFQGPSGGNTSHPILWIGNTADPVTPLRSAHKMAKSFPGSVVLTQDSPGHCSIAAPSMCTFLHVRRYLTEGTLPVEGTVCPTTQRPFPQAVPDIVQGGAQTVLMEQLSEVDANLDVSVLGALTQLSTSYLVPRLGLGLRSRN</sequence>
<evidence type="ECO:0000259" key="4">
    <source>
        <dbReference type="Pfam" id="PF00561"/>
    </source>
</evidence>
<keyword evidence="7" id="KW-1185">Reference proteome</keyword>
<dbReference type="InterPro" id="IPR013595">
    <property type="entry name" value="Pept_S33_TAP-like_C"/>
</dbReference>
<feature type="signal peptide" evidence="3">
    <location>
        <begin position="1"/>
        <end position="24"/>
    </location>
</feature>